<feature type="domain" description="NB-ARC" evidence="7">
    <location>
        <begin position="192"/>
        <end position="359"/>
    </location>
</feature>
<feature type="domain" description="Disease resistance R13L4/SHOC-2-like LRR" evidence="9">
    <location>
        <begin position="783"/>
        <end position="888"/>
    </location>
</feature>
<accession>A0A5J9SHJ8</accession>
<evidence type="ECO:0000256" key="4">
    <source>
        <dbReference type="ARBA" id="ARBA00022741"/>
    </source>
</evidence>
<dbReference type="InterPro" id="IPR002182">
    <property type="entry name" value="NB-ARC"/>
</dbReference>
<evidence type="ECO:0000259" key="7">
    <source>
        <dbReference type="Pfam" id="PF00931"/>
    </source>
</evidence>
<dbReference type="PANTHER" id="PTHR23155:SF1135">
    <property type="entry name" value="OS08G0246300 PROTEIN"/>
    <property type="match status" value="1"/>
</dbReference>
<evidence type="ECO:0000313" key="11">
    <source>
        <dbReference type="Proteomes" id="UP000324897"/>
    </source>
</evidence>
<dbReference type="GO" id="GO:0043531">
    <property type="term" value="F:ADP binding"/>
    <property type="evidence" value="ECO:0007669"/>
    <property type="project" value="InterPro"/>
</dbReference>
<dbReference type="Gene3D" id="3.80.10.10">
    <property type="entry name" value="Ribonuclease Inhibitor"/>
    <property type="match status" value="1"/>
</dbReference>
<dbReference type="InterPro" id="IPR027417">
    <property type="entry name" value="P-loop_NTPase"/>
</dbReference>
<dbReference type="Gene3D" id="1.20.5.4130">
    <property type="match status" value="1"/>
</dbReference>
<proteinExistence type="inferred from homology"/>
<evidence type="ECO:0000256" key="1">
    <source>
        <dbReference type="ARBA" id="ARBA00008894"/>
    </source>
</evidence>
<keyword evidence="4" id="KW-0547">Nucleotide-binding</keyword>
<dbReference type="InterPro" id="IPR044974">
    <property type="entry name" value="Disease_R_plants"/>
</dbReference>
<sequence length="1182" mass="133730">MADLAIGISKTVVEALMNKVETAIKEEAELWQIVQRDTVFMRNEFEMMQSFLRTADWGRIRNNVVRTWVRQVRDLSYDAEDCIESILLLDTKRQSCCCCNLSLWLRLLASCCCCYSGAPSPLDLAVAEIKLLKARVEEVSSRNMRYSLINDCASSKFIKPQQLASVSAVGTMAVDVLKEAWCNAKGLADAEDLSTLLTKKKETLGVISVWGTGSDLGTSSTIKQAYEKSTICDVFTGRAWVKLAHPFNPHEFIRSLVHQFHGNSLKEPLSGVDVLTEMVAAEGTNLAKECARLLRKHKYLVVLEGLSNIADWYAVRIFLPDCKNGSRIVVSTQQLEIARLCTEPHQVLQLRVLPDGHSINGFFNQDYYKLVKNSVVSGGSSLPNNVHLLGRSSDEDRLWKLISSAAHSDKDYVVSVWGFPGVGKSALVRTVLQHQAKQTSPLFQWYGWVDVSSPFDLAKLCRGLLSTPQSSEGDRTLMPNRNQQAKPDDQIIKEYAKFLQDRPCLLVIDGLKLTEDWDKIKKLNLDSSKSCIVVITKDKKVAKYCAGKEDALHEVNALGYKAGFNLFKQKFVEIEATWDAHLVKEAETLIAKCGGVPQVIVALAKYLGTQQEDIRQRRLKGLKADFMHELETKTEFLSLRNLFQFMHSTFDALPQSLKACILYGSVFPQANRIRRNRFVLRWIAEGYSYCTDSKTAEDYAGELFNSHEAWTSTTMAKWQPNSFFHEYINSRLMEESVVFFPLVVSVLSEENCSLTTERHGQHLSIRSNWKRDESVFDNLDFSQLQSLTVFGEWREFFIPCKMRSLRVLDLEGTEGVTDGELQRILERLPRLRFLSLRGHKEITCLPNSLYDLRLLQTLDIRDTSVARLPSRIIKLQKLQYIRAGTDIPWMANDMELSKPQICSPVASVSWLPKFFRGDARCGAIDVPRQIGKLTSLHTLGAVKVNTASGTSILMGLKKLITRLRKLELYGINRKQSKKLISVFNSGTHLEELTLCLEPDNDVIPWDDIRCMCNLWTLKLYGGHVKQLPPEIMYLHNLAKLSFQVICLTETDIQCLGRLTKLHSLRLRAETVQGYQLHFYVHPDDADCEGCRPVQFRELKAFEIACSSRLHIKFGEGALGKLEHLKLYCCNEASLQVNGLQHLISLKKVCLKGSSDDTFKEALQQQLARHPKEPALMLGARSS</sequence>
<dbReference type="Gene3D" id="3.40.50.300">
    <property type="entry name" value="P-loop containing nucleotide triphosphate hydrolases"/>
    <property type="match status" value="2"/>
</dbReference>
<dbReference type="InterPro" id="IPR038005">
    <property type="entry name" value="RX-like_CC"/>
</dbReference>
<dbReference type="InterPro" id="IPR032675">
    <property type="entry name" value="LRR_dom_sf"/>
</dbReference>
<name>A0A5J9SHJ8_9POAL</name>
<dbReference type="AlphaFoldDB" id="A0A5J9SHJ8"/>
<dbReference type="InterPro" id="IPR041118">
    <property type="entry name" value="Rx_N"/>
</dbReference>
<dbReference type="EMBL" id="RWGY01000817">
    <property type="protein sequence ID" value="TVT98721.1"/>
    <property type="molecule type" value="Genomic_DNA"/>
</dbReference>
<dbReference type="SUPFAM" id="SSF52540">
    <property type="entry name" value="P-loop containing nucleoside triphosphate hydrolases"/>
    <property type="match status" value="2"/>
</dbReference>
<feature type="domain" description="Disease resistance N-terminal" evidence="8">
    <location>
        <begin position="12"/>
        <end position="96"/>
    </location>
</feature>
<dbReference type="OrthoDB" id="590002at2759"/>
<dbReference type="CDD" id="cd14798">
    <property type="entry name" value="RX-CC_like"/>
    <property type="match status" value="1"/>
</dbReference>
<keyword evidence="6" id="KW-0175">Coiled coil</keyword>
<evidence type="ECO:0000259" key="8">
    <source>
        <dbReference type="Pfam" id="PF18052"/>
    </source>
</evidence>
<dbReference type="GO" id="GO:0098542">
    <property type="term" value="P:defense response to other organism"/>
    <property type="evidence" value="ECO:0007669"/>
    <property type="project" value="TreeGrafter"/>
</dbReference>
<keyword evidence="11" id="KW-1185">Reference proteome</keyword>
<keyword evidence="3" id="KW-0677">Repeat</keyword>
<evidence type="ECO:0000256" key="5">
    <source>
        <dbReference type="ARBA" id="ARBA00022821"/>
    </source>
</evidence>
<dbReference type="Pfam" id="PF18052">
    <property type="entry name" value="Rx_N"/>
    <property type="match status" value="1"/>
</dbReference>
<evidence type="ECO:0000256" key="3">
    <source>
        <dbReference type="ARBA" id="ARBA00022737"/>
    </source>
</evidence>
<feature type="non-terminal residue" evidence="10">
    <location>
        <position position="1"/>
    </location>
</feature>
<dbReference type="InterPro" id="IPR055414">
    <property type="entry name" value="LRR_R13L4/SHOC2-like"/>
</dbReference>
<dbReference type="SUPFAM" id="SSF52047">
    <property type="entry name" value="RNI-like"/>
    <property type="match status" value="1"/>
</dbReference>
<evidence type="ECO:0008006" key="12">
    <source>
        <dbReference type="Google" id="ProtNLM"/>
    </source>
</evidence>
<evidence type="ECO:0000259" key="9">
    <source>
        <dbReference type="Pfam" id="PF23598"/>
    </source>
</evidence>
<organism evidence="10 11">
    <name type="scientific">Eragrostis curvula</name>
    <name type="common">weeping love grass</name>
    <dbReference type="NCBI Taxonomy" id="38414"/>
    <lineage>
        <taxon>Eukaryota</taxon>
        <taxon>Viridiplantae</taxon>
        <taxon>Streptophyta</taxon>
        <taxon>Embryophyta</taxon>
        <taxon>Tracheophyta</taxon>
        <taxon>Spermatophyta</taxon>
        <taxon>Magnoliopsida</taxon>
        <taxon>Liliopsida</taxon>
        <taxon>Poales</taxon>
        <taxon>Poaceae</taxon>
        <taxon>PACMAD clade</taxon>
        <taxon>Chloridoideae</taxon>
        <taxon>Eragrostideae</taxon>
        <taxon>Eragrostidinae</taxon>
        <taxon>Eragrostis</taxon>
    </lineage>
</organism>
<feature type="domain" description="NB-ARC" evidence="7">
    <location>
        <begin position="397"/>
        <end position="572"/>
    </location>
</feature>
<dbReference type="PANTHER" id="PTHR23155">
    <property type="entry name" value="DISEASE RESISTANCE PROTEIN RP"/>
    <property type="match status" value="1"/>
</dbReference>
<dbReference type="Pfam" id="PF00931">
    <property type="entry name" value="NB-ARC"/>
    <property type="match status" value="2"/>
</dbReference>
<dbReference type="Proteomes" id="UP000324897">
    <property type="component" value="Unassembled WGS sequence"/>
</dbReference>
<comment type="caution">
    <text evidence="10">The sequence shown here is derived from an EMBL/GenBank/DDBJ whole genome shotgun (WGS) entry which is preliminary data.</text>
</comment>
<reference evidence="10 11" key="1">
    <citation type="journal article" date="2019" name="Sci. Rep.">
        <title>A high-quality genome of Eragrostis curvula grass provides insights into Poaceae evolution and supports new strategies to enhance forage quality.</title>
        <authorList>
            <person name="Carballo J."/>
            <person name="Santos B.A.C.M."/>
            <person name="Zappacosta D."/>
            <person name="Garbus I."/>
            <person name="Selva J.P."/>
            <person name="Gallo C.A."/>
            <person name="Diaz A."/>
            <person name="Albertini E."/>
            <person name="Caccamo M."/>
            <person name="Echenique V."/>
        </authorList>
    </citation>
    <scope>NUCLEOTIDE SEQUENCE [LARGE SCALE GENOMIC DNA]</scope>
    <source>
        <strain evidence="11">cv. Victoria</strain>
        <tissue evidence="10">Leaf</tissue>
    </source>
</reference>
<keyword evidence="2" id="KW-0433">Leucine-rich repeat</keyword>
<evidence type="ECO:0000256" key="6">
    <source>
        <dbReference type="ARBA" id="ARBA00023054"/>
    </source>
</evidence>
<evidence type="ECO:0000313" key="10">
    <source>
        <dbReference type="EMBL" id="TVT98721.1"/>
    </source>
</evidence>
<feature type="domain" description="Disease resistance R13L4/SHOC-2-like LRR" evidence="9">
    <location>
        <begin position="924"/>
        <end position="1175"/>
    </location>
</feature>
<comment type="similarity">
    <text evidence="1">Belongs to the disease resistance NB-LRR family.</text>
</comment>
<dbReference type="Gramene" id="TVT98721">
    <property type="protein sequence ID" value="TVT98721"/>
    <property type="gene ID" value="EJB05_55951"/>
</dbReference>
<evidence type="ECO:0000256" key="2">
    <source>
        <dbReference type="ARBA" id="ARBA00022614"/>
    </source>
</evidence>
<dbReference type="Pfam" id="PF23598">
    <property type="entry name" value="LRR_14"/>
    <property type="match status" value="2"/>
</dbReference>
<protein>
    <recommendedName>
        <fullName evidence="12">NB-ARC domain-containing protein</fullName>
    </recommendedName>
</protein>
<keyword evidence="5" id="KW-0611">Plant defense</keyword>
<gene>
    <name evidence="10" type="ORF">EJB05_55951</name>
</gene>
<dbReference type="PRINTS" id="PR00364">
    <property type="entry name" value="DISEASERSIST"/>
</dbReference>